<dbReference type="Gene3D" id="1.10.10.2840">
    <property type="entry name" value="PucR C-terminal helix-turn-helix domain"/>
    <property type="match status" value="1"/>
</dbReference>
<dbReference type="EMBL" id="QNRE01000001">
    <property type="protein sequence ID" value="RBO96909.1"/>
    <property type="molecule type" value="Genomic_DNA"/>
</dbReference>
<evidence type="ECO:0000313" key="4">
    <source>
        <dbReference type="Proteomes" id="UP000252586"/>
    </source>
</evidence>
<comment type="caution">
    <text evidence="3">The sequence shown here is derived from an EMBL/GenBank/DDBJ whole genome shotgun (WGS) entry which is preliminary data.</text>
</comment>
<reference evidence="3 4" key="1">
    <citation type="submission" date="2018-06" db="EMBL/GenBank/DDBJ databases">
        <title>Genomic Encyclopedia of Type Strains, Phase IV (KMG-IV): sequencing the most valuable type-strain genomes for metagenomic binning, comparative biology and taxonomic classification.</title>
        <authorList>
            <person name="Goeker M."/>
        </authorList>
    </citation>
    <scope>NUCLEOTIDE SEQUENCE [LARGE SCALE GENOMIC DNA]</scope>
    <source>
        <strain evidence="3 4">DSM 44599</strain>
    </source>
</reference>
<proteinExistence type="predicted"/>
<keyword evidence="4" id="KW-1185">Reference proteome</keyword>
<dbReference type="InterPro" id="IPR025751">
    <property type="entry name" value="RsbRD_N_dom"/>
</dbReference>
<evidence type="ECO:0000313" key="3">
    <source>
        <dbReference type="EMBL" id="RBO96909.1"/>
    </source>
</evidence>
<dbReference type="InterPro" id="IPR042070">
    <property type="entry name" value="PucR_C-HTH_sf"/>
</dbReference>
<dbReference type="OrthoDB" id="3190266at2"/>
<dbReference type="Pfam" id="PF14361">
    <property type="entry name" value="RsbRD_N"/>
    <property type="match status" value="1"/>
</dbReference>
<feature type="domain" description="RsbT co-antagonist protein RsbRD N-terminal" evidence="2">
    <location>
        <begin position="21"/>
        <end position="145"/>
    </location>
</feature>
<dbReference type="AlphaFoldDB" id="A0A366E547"/>
<dbReference type="RefSeq" id="WP_067510402.1">
    <property type="nucleotide sequence ID" value="NZ_QNRE01000001.1"/>
</dbReference>
<dbReference type="PANTHER" id="PTHR33744">
    <property type="entry name" value="CARBOHYDRATE DIACID REGULATOR"/>
    <property type="match status" value="1"/>
</dbReference>
<dbReference type="Proteomes" id="UP000252586">
    <property type="component" value="Unassembled WGS sequence"/>
</dbReference>
<evidence type="ECO:0000259" key="1">
    <source>
        <dbReference type="Pfam" id="PF13556"/>
    </source>
</evidence>
<organism evidence="3 4">
    <name type="scientific">Nocardia puris</name>
    <dbReference type="NCBI Taxonomy" id="208602"/>
    <lineage>
        <taxon>Bacteria</taxon>
        <taxon>Bacillati</taxon>
        <taxon>Actinomycetota</taxon>
        <taxon>Actinomycetes</taxon>
        <taxon>Mycobacteriales</taxon>
        <taxon>Nocardiaceae</taxon>
        <taxon>Nocardia</taxon>
    </lineage>
</organism>
<sequence length="376" mass="39950">MTQHTQIASVHLLHALRSDLDAISEHVTTRIEHDGQDYGDAVLGHDELRTLVTDNTAALLDAMAGTPYSLEPARRTGRLKAERGVPLDSVLHAFRVAGLAIWEVAVDRAGGEDRPGLPQLSTLVWATVDKFSLAAAEAHRRAAGTEDRRPKQLLLRVLLDPDLPAAQREGLPEKMGMAPGATFALLVGDVRVAATGVTTVRTLIGDDRVTLVAAASSGLLDHALSAITARSGASRPFTDLRCAPVALDQARLALRCSAPSENRVHAYASSPVRALLAAHPDLTSDVLADPLAALATLPAADADALVETALAWYELGGSTTAVGKHLHLHRNTVLHRLNRIERLTGKAFAVPAEAALLYLTLQARLLSARKVGDPDT</sequence>
<accession>A0A366E547</accession>
<dbReference type="Pfam" id="PF13556">
    <property type="entry name" value="HTH_30"/>
    <property type="match status" value="1"/>
</dbReference>
<gene>
    <name evidence="3" type="ORF">DFR74_101928</name>
</gene>
<dbReference type="InterPro" id="IPR051448">
    <property type="entry name" value="CdaR-like_regulators"/>
</dbReference>
<evidence type="ECO:0000259" key="2">
    <source>
        <dbReference type="Pfam" id="PF14361"/>
    </source>
</evidence>
<dbReference type="InterPro" id="IPR025736">
    <property type="entry name" value="PucR_C-HTH_dom"/>
</dbReference>
<name>A0A366E547_9NOCA</name>
<feature type="domain" description="PucR C-terminal helix-turn-helix" evidence="1">
    <location>
        <begin position="305"/>
        <end position="363"/>
    </location>
</feature>
<protein>
    <submittedName>
        <fullName evidence="3">PucR-like helix-turn-helix protein</fullName>
    </submittedName>
</protein>
<dbReference type="PANTHER" id="PTHR33744:SF15">
    <property type="entry name" value="CARBOHYDRATE DIACID REGULATOR"/>
    <property type="match status" value="1"/>
</dbReference>
<dbReference type="STRING" id="1210090.GCA_001613185_03749"/>